<dbReference type="SUPFAM" id="SSF46785">
    <property type="entry name" value="Winged helix' DNA-binding domain"/>
    <property type="match status" value="1"/>
</dbReference>
<comment type="caution">
    <text evidence="7">The sequence shown here is derived from an EMBL/GenBank/DDBJ whole genome shotgun (WGS) entry which is preliminary data.</text>
</comment>
<evidence type="ECO:0000256" key="5">
    <source>
        <dbReference type="SAM" id="MobiDB-lite"/>
    </source>
</evidence>
<accession>A0ABR2WSX5</accession>
<dbReference type="EMBL" id="JASJQH010000402">
    <property type="protein sequence ID" value="KAK9764574.1"/>
    <property type="molecule type" value="Genomic_DNA"/>
</dbReference>
<evidence type="ECO:0000259" key="6">
    <source>
        <dbReference type="PROSITE" id="PS50186"/>
    </source>
</evidence>
<reference evidence="7 8" key="1">
    <citation type="submission" date="2023-04" db="EMBL/GenBank/DDBJ databases">
        <title>Genome of Basidiobolus ranarum AG-B5.</title>
        <authorList>
            <person name="Stajich J.E."/>
            <person name="Carter-House D."/>
            <person name="Gryganskyi A."/>
        </authorList>
    </citation>
    <scope>NUCLEOTIDE SEQUENCE [LARGE SCALE GENOMIC DNA]</scope>
    <source>
        <strain evidence="7 8">AG-B5</strain>
    </source>
</reference>
<dbReference type="Proteomes" id="UP001479436">
    <property type="component" value="Unassembled WGS sequence"/>
</dbReference>
<evidence type="ECO:0000313" key="8">
    <source>
        <dbReference type="Proteomes" id="UP001479436"/>
    </source>
</evidence>
<name>A0ABR2WSX5_9FUNG</name>
<comment type="subcellular location">
    <subcellularLocation>
        <location evidence="1">Vacuole membrane</location>
        <topology evidence="1">Peripheral membrane protein</topology>
    </subcellularLocation>
</comment>
<dbReference type="SMART" id="SM00049">
    <property type="entry name" value="DEP"/>
    <property type="match status" value="1"/>
</dbReference>
<keyword evidence="8" id="KW-1185">Reference proteome</keyword>
<feature type="domain" description="DEP" evidence="6">
    <location>
        <begin position="422"/>
        <end position="497"/>
    </location>
</feature>
<gene>
    <name evidence="7" type="primary">IML1_3</name>
    <name evidence="7" type="ORF">K7432_007794</name>
</gene>
<dbReference type="InterPro" id="IPR000591">
    <property type="entry name" value="DEP_dom"/>
</dbReference>
<organism evidence="7 8">
    <name type="scientific">Basidiobolus ranarum</name>
    <dbReference type="NCBI Taxonomy" id="34480"/>
    <lineage>
        <taxon>Eukaryota</taxon>
        <taxon>Fungi</taxon>
        <taxon>Fungi incertae sedis</taxon>
        <taxon>Zoopagomycota</taxon>
        <taxon>Entomophthoromycotina</taxon>
        <taxon>Basidiobolomycetes</taxon>
        <taxon>Basidiobolales</taxon>
        <taxon>Basidiobolaceae</taxon>
        <taxon>Basidiobolus</taxon>
    </lineage>
</organism>
<dbReference type="Gene3D" id="1.10.10.10">
    <property type="entry name" value="Winged helix-like DNA-binding domain superfamily/Winged helix DNA-binding domain"/>
    <property type="match status" value="1"/>
</dbReference>
<dbReference type="CDD" id="cd04449">
    <property type="entry name" value="DEP_DEPDC5-like"/>
    <property type="match status" value="1"/>
</dbReference>
<dbReference type="InterPro" id="IPR036390">
    <property type="entry name" value="WH_DNA-bd_sf"/>
</dbReference>
<evidence type="ECO:0000256" key="2">
    <source>
        <dbReference type="ARBA" id="ARBA00005643"/>
    </source>
</evidence>
<comment type="similarity">
    <text evidence="2">Belongs to the IML1 family.</text>
</comment>
<evidence type="ECO:0000256" key="1">
    <source>
        <dbReference type="ARBA" id="ARBA00004148"/>
    </source>
</evidence>
<dbReference type="PROSITE" id="PS50186">
    <property type="entry name" value="DEP"/>
    <property type="match status" value="1"/>
</dbReference>
<evidence type="ECO:0000256" key="3">
    <source>
        <dbReference type="ARBA" id="ARBA00018529"/>
    </source>
</evidence>
<feature type="region of interest" description="Disordered" evidence="5">
    <location>
        <begin position="512"/>
        <end position="536"/>
    </location>
</feature>
<dbReference type="PANTHER" id="PTHR13179:SF8">
    <property type="entry name" value="GATOR COMPLEX PROTEIN DEPDC5"/>
    <property type="match status" value="1"/>
</dbReference>
<evidence type="ECO:0000256" key="4">
    <source>
        <dbReference type="ARBA" id="ARBA00021881"/>
    </source>
</evidence>
<protein>
    <recommendedName>
        <fullName evidence="3">Vacuolar membrane-associated protein IML1</fullName>
    </recommendedName>
    <alternativeName>
        <fullName evidence="4">Vacuolar membrane-associated protein iml1</fullName>
    </alternativeName>
</protein>
<sequence length="798" mass="91458">MNTLIPSFVNYTARGCELPNKQSSPSKGFNSRQVIRQSLIKPCNPAKNVIKISSHLRRWHHIFPKPVPIDCTKWTSLCSPACLPLTTDFFPTPDELADFYQEYTYTVSPNDEVNAFSYQDAPASGQSITERLLLDMISQRLAQGFQLVVPNSIETSQKSSDHHLSFSPAENNNGVLALSRSSNNEYDGSKFGGNKSSATTPYYLSMGHHVHKLWYDNTGQNVEVKRYVRRLAYTIKPISYSCAVWPKYMDGYQPRQVSFHYPVLSQYNWNYLDHLISGYQDEMTDSLRFWRARFALIPMEVVPSNHLTNPSNENLDDEELRLAGFFKFQELLWKVRWDPNQEKGEARNNNNRKQISNKLDIKFTTCNISTFVANHSDSWGESTDFATMSIGSRKGSGYLANGEKMITKEAKLSTVATAMQNPITGVKLQDRRWHFKLFEGVFVGNEFVDWLIKEFSDLESRDDALEFGNNLMTQGLFIHVYKKHRLLDGHYFYQLESEYAAARATKSWGVFRNTKNNNESNSKPSDDQASMSEKRPAKIDLSRSITIDIDNSKRSDRPERAILHYDVVHNPKTCYHFQLDWLDCTARLIEDLLQSWARTADKCGLRLVEVPVQQARMDTSENPFQAPVAIRMTAPPPPLSILEKKAGNLVHIPHLYFETELAKHHGFVLEQEADELFPTGVEITHSYYKTPARYSQYIHRSGVAIIQICDPGEGFLWVNNRLFTSHSNSGNQNKNILNQLPNPDILRLQFQRFCQDTKQLNDFWEDTTSKFSVETLVENCGSDLQTVTNQSSVEKEID</sequence>
<dbReference type="InterPro" id="IPR045838">
    <property type="entry name" value="DEPDC5_CTD"/>
</dbReference>
<evidence type="ECO:0000313" key="7">
    <source>
        <dbReference type="EMBL" id="KAK9764574.1"/>
    </source>
</evidence>
<proteinExistence type="inferred from homology"/>
<dbReference type="InterPro" id="IPR027244">
    <property type="entry name" value="IML1"/>
</dbReference>
<dbReference type="PANTHER" id="PTHR13179">
    <property type="entry name" value="DEP DOMAIN CONTAINING PROTEIN 5"/>
    <property type="match status" value="1"/>
</dbReference>
<feature type="compositionally biased region" description="Polar residues" evidence="5">
    <location>
        <begin position="513"/>
        <end position="531"/>
    </location>
</feature>
<dbReference type="Pfam" id="PF19418">
    <property type="entry name" value="DEPDC5_CTD"/>
    <property type="match status" value="1"/>
</dbReference>
<dbReference type="InterPro" id="IPR036388">
    <property type="entry name" value="WH-like_DNA-bd_sf"/>
</dbReference>
<dbReference type="Pfam" id="PF00610">
    <property type="entry name" value="DEP"/>
    <property type="match status" value="1"/>
</dbReference>